<evidence type="ECO:0000256" key="1">
    <source>
        <dbReference type="ARBA" id="ARBA00004651"/>
    </source>
</evidence>
<dbReference type="SUPFAM" id="SSF103473">
    <property type="entry name" value="MFS general substrate transporter"/>
    <property type="match status" value="1"/>
</dbReference>
<dbReference type="PRINTS" id="PR01036">
    <property type="entry name" value="TCRTETB"/>
</dbReference>
<evidence type="ECO:0000256" key="4">
    <source>
        <dbReference type="ARBA" id="ARBA00022692"/>
    </source>
</evidence>
<dbReference type="InterPro" id="IPR020846">
    <property type="entry name" value="MFS_dom"/>
</dbReference>
<dbReference type="PANTHER" id="PTHR42718">
    <property type="entry name" value="MAJOR FACILITATOR SUPERFAMILY MULTIDRUG TRANSPORTER MFSC"/>
    <property type="match status" value="1"/>
</dbReference>
<dbReference type="InterPro" id="IPR011701">
    <property type="entry name" value="MFS"/>
</dbReference>
<feature type="transmembrane region" description="Helical" evidence="7">
    <location>
        <begin position="229"/>
        <end position="246"/>
    </location>
</feature>
<keyword evidence="2" id="KW-0813">Transport</keyword>
<feature type="domain" description="Major facilitator superfamily (MFS) profile" evidence="8">
    <location>
        <begin position="14"/>
        <end position="452"/>
    </location>
</feature>
<feature type="transmembrane region" description="Helical" evidence="7">
    <location>
        <begin position="12"/>
        <end position="36"/>
    </location>
</feature>
<feature type="transmembrane region" description="Helical" evidence="7">
    <location>
        <begin position="427"/>
        <end position="448"/>
    </location>
</feature>
<feature type="transmembrane region" description="Helical" evidence="7">
    <location>
        <begin position="81"/>
        <end position="103"/>
    </location>
</feature>
<dbReference type="Proteomes" id="UP000824161">
    <property type="component" value="Unassembled WGS sequence"/>
</dbReference>
<dbReference type="FunFam" id="1.20.1250.20:FF:000168">
    <property type="entry name" value="Transporter, major facilitator family"/>
    <property type="match status" value="1"/>
</dbReference>
<dbReference type="AlphaFoldDB" id="A0A9D1HA47"/>
<feature type="transmembrane region" description="Helical" evidence="7">
    <location>
        <begin position="332"/>
        <end position="349"/>
    </location>
</feature>
<dbReference type="PROSITE" id="PS50850">
    <property type="entry name" value="MFS"/>
    <property type="match status" value="1"/>
</dbReference>
<comment type="subcellular location">
    <subcellularLocation>
        <location evidence="1">Cell membrane</location>
        <topology evidence="1">Multi-pass membrane protein</topology>
    </subcellularLocation>
</comment>
<evidence type="ECO:0000256" key="7">
    <source>
        <dbReference type="SAM" id="Phobius"/>
    </source>
</evidence>
<evidence type="ECO:0000256" key="2">
    <source>
        <dbReference type="ARBA" id="ARBA00022448"/>
    </source>
</evidence>
<dbReference type="GO" id="GO:0022857">
    <property type="term" value="F:transmembrane transporter activity"/>
    <property type="evidence" value="ECO:0007669"/>
    <property type="project" value="InterPro"/>
</dbReference>
<dbReference type="FunFam" id="1.20.1720.10:FF:000011">
    <property type="entry name" value="Transporter, major facilitator family"/>
    <property type="match status" value="1"/>
</dbReference>
<reference evidence="9" key="1">
    <citation type="submission" date="2020-10" db="EMBL/GenBank/DDBJ databases">
        <authorList>
            <person name="Gilroy R."/>
        </authorList>
    </citation>
    <scope>NUCLEOTIDE SEQUENCE</scope>
    <source>
        <strain evidence="9">1383</strain>
    </source>
</reference>
<feature type="transmembrane region" description="Helical" evidence="7">
    <location>
        <begin position="109"/>
        <end position="130"/>
    </location>
</feature>
<feature type="transmembrane region" description="Helical" evidence="7">
    <location>
        <begin position="361"/>
        <end position="382"/>
    </location>
</feature>
<evidence type="ECO:0000256" key="3">
    <source>
        <dbReference type="ARBA" id="ARBA00022475"/>
    </source>
</evidence>
<accession>A0A9D1HA47</accession>
<keyword evidence="5 7" id="KW-1133">Transmembrane helix</keyword>
<keyword evidence="4 7" id="KW-0812">Transmembrane</keyword>
<feature type="transmembrane region" description="Helical" evidence="7">
    <location>
        <begin position="166"/>
        <end position="184"/>
    </location>
</feature>
<dbReference type="GO" id="GO:0005886">
    <property type="term" value="C:plasma membrane"/>
    <property type="evidence" value="ECO:0007669"/>
    <property type="project" value="UniProtKB-SubCell"/>
</dbReference>
<reference evidence="9" key="2">
    <citation type="journal article" date="2021" name="PeerJ">
        <title>Extensive microbial diversity within the chicken gut microbiome revealed by metagenomics and culture.</title>
        <authorList>
            <person name="Gilroy R."/>
            <person name="Ravi A."/>
            <person name="Getino M."/>
            <person name="Pursley I."/>
            <person name="Horton D.L."/>
            <person name="Alikhan N.F."/>
            <person name="Baker D."/>
            <person name="Gharbi K."/>
            <person name="Hall N."/>
            <person name="Watson M."/>
            <person name="Adriaenssens E.M."/>
            <person name="Foster-Nyarko E."/>
            <person name="Jarju S."/>
            <person name="Secka A."/>
            <person name="Antonio M."/>
            <person name="Oren A."/>
            <person name="Chaudhuri R.R."/>
            <person name="La Ragione R."/>
            <person name="Hildebrand F."/>
            <person name="Pallen M.J."/>
        </authorList>
    </citation>
    <scope>NUCLEOTIDE SEQUENCE</scope>
    <source>
        <strain evidence="9">1383</strain>
    </source>
</reference>
<feature type="transmembrane region" description="Helical" evidence="7">
    <location>
        <begin position="266"/>
        <end position="292"/>
    </location>
</feature>
<feature type="transmembrane region" description="Helical" evidence="7">
    <location>
        <begin position="403"/>
        <end position="421"/>
    </location>
</feature>
<evidence type="ECO:0000256" key="5">
    <source>
        <dbReference type="ARBA" id="ARBA00022989"/>
    </source>
</evidence>
<sequence length="458" mass="48302">MEKKILGIPKAYLGVVAVLAAIMMSVIDGTVMNVALPTLSDHFGASPSQITWVVNAYQLVITVSLLSFASLGDIHGYRRVFLFGVAVFGLASLACALADSLWTLVGARVVQGIGAAAVMSVNTALIRLIYPPEYLGRGLGINAMVVSVSVAAGPSLAGAILSVASWHWLFVINIPIAAIAFFTGRAFLPQNPVRERSYRFDKTSAVANALTFGLLIYTLEGFAHDESRRLIAVQVVLLLAIGYFFIRRQRTLQAPILPVDLLKIPIFSLSIGTSICSFTAQMLAMVSLPFLLEGVLGRSVAETGLLLTPWPLATIVAAPLAGRLVEKIHPGLLGGVGMAVFALGLFLLAELPAQPENSQIIWRMAVCGAGFGLFQTPNNVTIVSSAPTSRSGGASGMQGTARLFGQTLGTTLVALIFRVAAPDVSPMRCLMVAIGFALTAAVVSSLRLSQATPVKKRG</sequence>
<dbReference type="CDD" id="cd17321">
    <property type="entry name" value="MFS_MMR_MDR_like"/>
    <property type="match status" value="1"/>
</dbReference>
<evidence type="ECO:0000259" key="8">
    <source>
        <dbReference type="PROSITE" id="PS50850"/>
    </source>
</evidence>
<evidence type="ECO:0000313" key="10">
    <source>
        <dbReference type="Proteomes" id="UP000824161"/>
    </source>
</evidence>
<feature type="transmembrane region" description="Helical" evidence="7">
    <location>
        <begin position="56"/>
        <end position="74"/>
    </location>
</feature>
<keyword evidence="6 7" id="KW-0472">Membrane</keyword>
<protein>
    <submittedName>
        <fullName evidence="9">MFS transporter</fullName>
    </submittedName>
</protein>
<evidence type="ECO:0000256" key="6">
    <source>
        <dbReference type="ARBA" id="ARBA00023136"/>
    </source>
</evidence>
<dbReference type="PANTHER" id="PTHR42718:SF46">
    <property type="entry name" value="BLR6921 PROTEIN"/>
    <property type="match status" value="1"/>
</dbReference>
<organism evidence="9 10">
    <name type="scientific">Candidatus Merdimorpha stercoravium</name>
    <dbReference type="NCBI Taxonomy" id="2840863"/>
    <lineage>
        <taxon>Bacteria</taxon>
        <taxon>Pseudomonadati</taxon>
        <taxon>Bacteroidota</taxon>
        <taxon>Flavobacteriia</taxon>
        <taxon>Flavobacteriales</taxon>
        <taxon>Candidatus Merdimorpha</taxon>
    </lineage>
</organism>
<gene>
    <name evidence="9" type="ORF">IAC44_05055</name>
</gene>
<dbReference type="EMBL" id="DVLY01000121">
    <property type="protein sequence ID" value="HIT98191.1"/>
    <property type="molecule type" value="Genomic_DNA"/>
</dbReference>
<keyword evidence="3" id="KW-1003">Cell membrane</keyword>
<feature type="transmembrane region" description="Helical" evidence="7">
    <location>
        <begin position="205"/>
        <end position="223"/>
    </location>
</feature>
<dbReference type="Gene3D" id="1.20.1720.10">
    <property type="entry name" value="Multidrug resistance protein D"/>
    <property type="match status" value="1"/>
</dbReference>
<dbReference type="InterPro" id="IPR036259">
    <property type="entry name" value="MFS_trans_sf"/>
</dbReference>
<comment type="caution">
    <text evidence="9">The sequence shown here is derived from an EMBL/GenBank/DDBJ whole genome shotgun (WGS) entry which is preliminary data.</text>
</comment>
<evidence type="ECO:0000313" key="9">
    <source>
        <dbReference type="EMBL" id="HIT98191.1"/>
    </source>
</evidence>
<dbReference type="Gene3D" id="1.20.1250.20">
    <property type="entry name" value="MFS general substrate transporter like domains"/>
    <property type="match status" value="1"/>
</dbReference>
<feature type="transmembrane region" description="Helical" evidence="7">
    <location>
        <begin position="304"/>
        <end position="325"/>
    </location>
</feature>
<name>A0A9D1HA47_9FLAO</name>
<proteinExistence type="predicted"/>
<dbReference type="Pfam" id="PF07690">
    <property type="entry name" value="MFS_1"/>
    <property type="match status" value="1"/>
</dbReference>
<feature type="transmembrane region" description="Helical" evidence="7">
    <location>
        <begin position="139"/>
        <end position="160"/>
    </location>
</feature>